<accession>A0A8J6HK18</accession>
<dbReference type="InterPro" id="IPR004117">
    <property type="entry name" value="7tm6_olfct_rcpt"/>
</dbReference>
<dbReference type="InterPro" id="IPR051986">
    <property type="entry name" value="Innate_Immune_Apopt_Reg"/>
</dbReference>
<dbReference type="PANTHER" id="PTHR16295">
    <property type="entry name" value="TRAF-TYPE ZINC FINGER PROTEIN-RELATED"/>
    <property type="match status" value="1"/>
</dbReference>
<keyword evidence="4" id="KW-0552">Olfaction</keyword>
<proteinExistence type="predicted"/>
<keyword evidence="3 9" id="KW-0812">Transmembrane</keyword>
<evidence type="ECO:0000256" key="2">
    <source>
        <dbReference type="ARBA" id="ARBA00022606"/>
    </source>
</evidence>
<evidence type="ECO:0000256" key="7">
    <source>
        <dbReference type="ARBA" id="ARBA00023170"/>
    </source>
</evidence>
<evidence type="ECO:0000256" key="8">
    <source>
        <dbReference type="ARBA" id="ARBA00023224"/>
    </source>
</evidence>
<protein>
    <submittedName>
        <fullName evidence="10">Uncharacterized protein</fullName>
    </submittedName>
</protein>
<dbReference type="GO" id="GO:0004984">
    <property type="term" value="F:olfactory receptor activity"/>
    <property type="evidence" value="ECO:0007669"/>
    <property type="project" value="InterPro"/>
</dbReference>
<keyword evidence="8" id="KW-0807">Transducer</keyword>
<organism evidence="10 11">
    <name type="scientific">Tenebrio molitor</name>
    <name type="common">Yellow mealworm beetle</name>
    <dbReference type="NCBI Taxonomy" id="7067"/>
    <lineage>
        <taxon>Eukaryota</taxon>
        <taxon>Metazoa</taxon>
        <taxon>Ecdysozoa</taxon>
        <taxon>Arthropoda</taxon>
        <taxon>Hexapoda</taxon>
        <taxon>Insecta</taxon>
        <taxon>Pterygota</taxon>
        <taxon>Neoptera</taxon>
        <taxon>Endopterygota</taxon>
        <taxon>Coleoptera</taxon>
        <taxon>Polyphaga</taxon>
        <taxon>Cucujiformia</taxon>
        <taxon>Tenebrionidae</taxon>
        <taxon>Tenebrio</taxon>
    </lineage>
</organism>
<dbReference type="Proteomes" id="UP000719412">
    <property type="component" value="Unassembled WGS sequence"/>
</dbReference>
<dbReference type="GO" id="GO:0005739">
    <property type="term" value="C:mitochondrion"/>
    <property type="evidence" value="ECO:0007669"/>
    <property type="project" value="TreeGrafter"/>
</dbReference>
<evidence type="ECO:0000256" key="5">
    <source>
        <dbReference type="ARBA" id="ARBA00022989"/>
    </source>
</evidence>
<keyword evidence="6 9" id="KW-0472">Membrane</keyword>
<reference evidence="10" key="2">
    <citation type="submission" date="2021-08" db="EMBL/GenBank/DDBJ databases">
        <authorList>
            <person name="Eriksson T."/>
        </authorList>
    </citation>
    <scope>NUCLEOTIDE SEQUENCE</scope>
    <source>
        <strain evidence="10">Stoneville</strain>
        <tissue evidence="10">Whole head</tissue>
    </source>
</reference>
<dbReference type="GO" id="GO:0016020">
    <property type="term" value="C:membrane"/>
    <property type="evidence" value="ECO:0007669"/>
    <property type="project" value="UniProtKB-SubCell"/>
</dbReference>
<evidence type="ECO:0000313" key="10">
    <source>
        <dbReference type="EMBL" id="KAH0816045.1"/>
    </source>
</evidence>
<feature type="transmembrane region" description="Helical" evidence="9">
    <location>
        <begin position="165"/>
        <end position="186"/>
    </location>
</feature>
<dbReference type="AlphaFoldDB" id="A0A8J6HK18"/>
<evidence type="ECO:0000256" key="9">
    <source>
        <dbReference type="SAM" id="Phobius"/>
    </source>
</evidence>
<gene>
    <name evidence="10" type="ORF">GEV33_006746</name>
</gene>
<reference evidence="10" key="1">
    <citation type="journal article" date="2020" name="J Insects Food Feed">
        <title>The yellow mealworm (Tenebrio molitor) genome: a resource for the emerging insects as food and feed industry.</title>
        <authorList>
            <person name="Eriksson T."/>
            <person name="Andere A."/>
            <person name="Kelstrup H."/>
            <person name="Emery V."/>
            <person name="Picard C."/>
        </authorList>
    </citation>
    <scope>NUCLEOTIDE SEQUENCE</scope>
    <source>
        <strain evidence="10">Stoneville</strain>
        <tissue evidence="10">Whole head</tissue>
    </source>
</reference>
<dbReference type="Pfam" id="PF02949">
    <property type="entry name" value="7tm_6"/>
    <property type="match status" value="1"/>
</dbReference>
<keyword evidence="5 9" id="KW-1133">Transmembrane helix</keyword>
<feature type="transmembrane region" description="Helical" evidence="9">
    <location>
        <begin position="111"/>
        <end position="131"/>
    </location>
</feature>
<dbReference type="PANTHER" id="PTHR16295:SF10">
    <property type="entry name" value="EXPRESSED PROTEIN"/>
    <property type="match status" value="1"/>
</dbReference>
<evidence type="ECO:0000256" key="3">
    <source>
        <dbReference type="ARBA" id="ARBA00022692"/>
    </source>
</evidence>
<dbReference type="InterPro" id="IPR013083">
    <property type="entry name" value="Znf_RING/FYVE/PHD"/>
</dbReference>
<evidence type="ECO:0000256" key="1">
    <source>
        <dbReference type="ARBA" id="ARBA00004141"/>
    </source>
</evidence>
<evidence type="ECO:0000256" key="6">
    <source>
        <dbReference type="ARBA" id="ARBA00023136"/>
    </source>
</evidence>
<dbReference type="GO" id="GO:0007165">
    <property type="term" value="P:signal transduction"/>
    <property type="evidence" value="ECO:0007669"/>
    <property type="project" value="UniProtKB-KW"/>
</dbReference>
<comment type="subcellular location">
    <subcellularLocation>
        <location evidence="1">Membrane</location>
        <topology evidence="1">Multi-pass membrane protein</topology>
    </subcellularLocation>
</comment>
<keyword evidence="11" id="KW-1185">Reference proteome</keyword>
<feature type="transmembrane region" description="Helical" evidence="9">
    <location>
        <begin position="12"/>
        <end position="35"/>
    </location>
</feature>
<evidence type="ECO:0000313" key="11">
    <source>
        <dbReference type="Proteomes" id="UP000719412"/>
    </source>
</evidence>
<dbReference type="EMBL" id="JABDTM020022157">
    <property type="protein sequence ID" value="KAH0816045.1"/>
    <property type="molecule type" value="Genomic_DNA"/>
</dbReference>
<name>A0A8J6HK18_TENMO</name>
<dbReference type="GO" id="GO:0005549">
    <property type="term" value="F:odorant binding"/>
    <property type="evidence" value="ECO:0007669"/>
    <property type="project" value="InterPro"/>
</dbReference>
<keyword evidence="7" id="KW-0675">Receptor</keyword>
<sequence>MVLSFLQEVLSWRYYLMTVVALFTISSLVTAGQLFEDESENMFLKFTATEWYTWNIRNRKTLVLILMNTAQPLRLKFSESFVINFDLLVFVFNVTSELYERMENEAKKFLLIVHVNNIMMGAMVFFEFAMAGQNRNIYYAKFFFEKVAPFCSTCLTYLCYATFPLLGYMIVSCVFFLTGAFFQLGIKSNDTIYIYCRSSASSLDSFSHLKDNNNGNRGNYHSVCRGLSASLKTVHRYREVASKSSTMRGKTYHKACGNCNKKIPPHNYVLHTAHCARNITLCHLCTEPIPRNQFESHLKACVVAKQKKKPPPPSPIKLELSSYYREQKAIEDKKAAARKERLIRKYDRMLDPGIN</sequence>
<dbReference type="Gene3D" id="3.30.40.10">
    <property type="entry name" value="Zinc/RING finger domain, C3HC4 (zinc finger)"/>
    <property type="match status" value="1"/>
</dbReference>
<comment type="caution">
    <text evidence="10">The sequence shown here is derived from an EMBL/GenBank/DDBJ whole genome shotgun (WGS) entry which is preliminary data.</text>
</comment>
<evidence type="ECO:0000256" key="4">
    <source>
        <dbReference type="ARBA" id="ARBA00022725"/>
    </source>
</evidence>
<keyword evidence="2" id="KW-0716">Sensory transduction</keyword>